<dbReference type="Pfam" id="PF00010">
    <property type="entry name" value="HLH"/>
    <property type="match status" value="1"/>
</dbReference>
<dbReference type="GO" id="GO:0046983">
    <property type="term" value="F:protein dimerization activity"/>
    <property type="evidence" value="ECO:0007669"/>
    <property type="project" value="InterPro"/>
</dbReference>
<dbReference type="GO" id="GO:0005634">
    <property type="term" value="C:nucleus"/>
    <property type="evidence" value="ECO:0007669"/>
    <property type="project" value="TreeGrafter"/>
</dbReference>
<proteinExistence type="predicted"/>
<protein>
    <recommendedName>
        <fullName evidence="2">BHLH domain-containing protein</fullName>
    </recommendedName>
</protein>
<evidence type="ECO:0000256" key="1">
    <source>
        <dbReference type="SAM" id="MobiDB-lite"/>
    </source>
</evidence>
<dbReference type="GO" id="GO:0000981">
    <property type="term" value="F:DNA-binding transcription factor activity, RNA polymerase II-specific"/>
    <property type="evidence" value="ECO:0007669"/>
    <property type="project" value="TreeGrafter"/>
</dbReference>
<organism evidence="3 4">
    <name type="scientific">Candidula unifasciata</name>
    <dbReference type="NCBI Taxonomy" id="100452"/>
    <lineage>
        <taxon>Eukaryota</taxon>
        <taxon>Metazoa</taxon>
        <taxon>Spiralia</taxon>
        <taxon>Lophotrochozoa</taxon>
        <taxon>Mollusca</taxon>
        <taxon>Gastropoda</taxon>
        <taxon>Heterobranchia</taxon>
        <taxon>Euthyneura</taxon>
        <taxon>Panpulmonata</taxon>
        <taxon>Eupulmonata</taxon>
        <taxon>Stylommatophora</taxon>
        <taxon>Helicina</taxon>
        <taxon>Helicoidea</taxon>
        <taxon>Geomitridae</taxon>
        <taxon>Candidula</taxon>
    </lineage>
</organism>
<dbReference type="InterPro" id="IPR050359">
    <property type="entry name" value="bHLH_transcription_factors"/>
</dbReference>
<accession>A0A8S3ZPY3</accession>
<feature type="domain" description="BHLH" evidence="2">
    <location>
        <begin position="58"/>
        <end position="112"/>
    </location>
</feature>
<dbReference type="InterPro" id="IPR011598">
    <property type="entry name" value="bHLH_dom"/>
</dbReference>
<dbReference type="PANTHER" id="PTHR19290:SF164">
    <property type="entry name" value="BHLH DOMAIN-CONTAINING PROTEIN"/>
    <property type="match status" value="1"/>
</dbReference>
<dbReference type="EMBL" id="CAJHNH020004680">
    <property type="protein sequence ID" value="CAG5131479.1"/>
    <property type="molecule type" value="Genomic_DNA"/>
</dbReference>
<feature type="compositionally biased region" description="Basic and acidic residues" evidence="1">
    <location>
        <begin position="18"/>
        <end position="38"/>
    </location>
</feature>
<dbReference type="SMART" id="SM00353">
    <property type="entry name" value="HLH"/>
    <property type="match status" value="1"/>
</dbReference>
<dbReference type="Proteomes" id="UP000678393">
    <property type="component" value="Unassembled WGS sequence"/>
</dbReference>
<feature type="region of interest" description="Disordered" evidence="1">
    <location>
        <begin position="1"/>
        <end position="58"/>
    </location>
</feature>
<comment type="caution">
    <text evidence="3">The sequence shown here is derived from an EMBL/GenBank/DDBJ whole genome shotgun (WGS) entry which is preliminary data.</text>
</comment>
<gene>
    <name evidence="3" type="ORF">CUNI_LOCUS17037</name>
</gene>
<dbReference type="GO" id="GO:0045944">
    <property type="term" value="P:positive regulation of transcription by RNA polymerase II"/>
    <property type="evidence" value="ECO:0007669"/>
    <property type="project" value="TreeGrafter"/>
</dbReference>
<feature type="compositionally biased region" description="Polar residues" evidence="1">
    <location>
        <begin position="39"/>
        <end position="52"/>
    </location>
</feature>
<reference evidence="3" key="1">
    <citation type="submission" date="2021-04" db="EMBL/GenBank/DDBJ databases">
        <authorList>
            <consortium name="Molecular Ecology Group"/>
        </authorList>
    </citation>
    <scope>NUCLEOTIDE SEQUENCE</scope>
</reference>
<dbReference type="SUPFAM" id="SSF47459">
    <property type="entry name" value="HLH, helix-loop-helix DNA-binding domain"/>
    <property type="match status" value="1"/>
</dbReference>
<dbReference type="GO" id="GO:0007423">
    <property type="term" value="P:sensory organ development"/>
    <property type="evidence" value="ECO:0007669"/>
    <property type="project" value="TreeGrafter"/>
</dbReference>
<dbReference type="AlphaFoldDB" id="A0A8S3ZPY3"/>
<evidence type="ECO:0000313" key="4">
    <source>
        <dbReference type="Proteomes" id="UP000678393"/>
    </source>
</evidence>
<dbReference type="PANTHER" id="PTHR19290">
    <property type="entry name" value="BASIC HELIX-LOOP-HELIX PROTEIN NEUROGENIN-RELATED"/>
    <property type="match status" value="1"/>
</dbReference>
<dbReference type="GO" id="GO:0061564">
    <property type="term" value="P:axon development"/>
    <property type="evidence" value="ECO:0007669"/>
    <property type="project" value="TreeGrafter"/>
</dbReference>
<evidence type="ECO:0000259" key="2">
    <source>
        <dbReference type="PROSITE" id="PS50888"/>
    </source>
</evidence>
<dbReference type="Gene3D" id="4.10.280.10">
    <property type="entry name" value="Helix-loop-helix DNA-binding domain"/>
    <property type="match status" value="1"/>
</dbReference>
<evidence type="ECO:0000313" key="3">
    <source>
        <dbReference type="EMBL" id="CAG5131479.1"/>
    </source>
</evidence>
<sequence>MNTSGGGDPDFSSDEEFQDRHYSKHTEETEHGSHEEGRTSSSPTEQDTSGSRSKVPEAVRLRINSRERQRMHDLNSALDSLRQVMPYSSGPAVKKLSKMSTLLLARNYIVMLLRSHEEMKRLVQVCCIFIFSSDQFFI</sequence>
<dbReference type="PROSITE" id="PS50888">
    <property type="entry name" value="BHLH"/>
    <property type="match status" value="1"/>
</dbReference>
<name>A0A8S3ZPY3_9EUPU</name>
<keyword evidence="4" id="KW-1185">Reference proteome</keyword>
<dbReference type="OrthoDB" id="10011855at2759"/>
<dbReference type="InterPro" id="IPR036638">
    <property type="entry name" value="HLH_DNA-bd_sf"/>
</dbReference>
<dbReference type="GO" id="GO:0070888">
    <property type="term" value="F:E-box binding"/>
    <property type="evidence" value="ECO:0007669"/>
    <property type="project" value="TreeGrafter"/>
</dbReference>